<evidence type="ECO:0000259" key="12">
    <source>
        <dbReference type="Pfam" id="PF13609"/>
    </source>
</evidence>
<dbReference type="RefSeq" id="WP_155439925.1">
    <property type="nucleotide sequence ID" value="NZ_WNLA01000010.1"/>
</dbReference>
<dbReference type="SUPFAM" id="SSF56935">
    <property type="entry name" value="Porins"/>
    <property type="match status" value="1"/>
</dbReference>
<evidence type="ECO:0000256" key="9">
    <source>
        <dbReference type="ARBA" id="ARBA00023136"/>
    </source>
</evidence>
<comment type="subcellular location">
    <subcellularLocation>
        <location evidence="1">Cell outer membrane</location>
        <topology evidence="1">Multi-pass membrane protein</topology>
    </subcellularLocation>
</comment>
<evidence type="ECO:0000256" key="4">
    <source>
        <dbReference type="ARBA" id="ARBA00022452"/>
    </source>
</evidence>
<dbReference type="OrthoDB" id="5289162at2"/>
<dbReference type="InterPro" id="IPR023614">
    <property type="entry name" value="Porin_dom_sf"/>
</dbReference>
<feature type="signal peptide" evidence="11">
    <location>
        <begin position="1"/>
        <end position="19"/>
    </location>
</feature>
<evidence type="ECO:0000313" key="13">
    <source>
        <dbReference type="EMBL" id="MTW03550.1"/>
    </source>
</evidence>
<gene>
    <name evidence="13" type="ORF">GM668_15810</name>
</gene>
<dbReference type="AlphaFoldDB" id="A0A6L6Q1N8"/>
<dbReference type="GO" id="GO:0015288">
    <property type="term" value="F:porin activity"/>
    <property type="evidence" value="ECO:0007669"/>
    <property type="project" value="UniProtKB-KW"/>
</dbReference>
<name>A0A6L6Q1N8_9BURK</name>
<proteinExistence type="predicted"/>
<evidence type="ECO:0000256" key="10">
    <source>
        <dbReference type="ARBA" id="ARBA00023237"/>
    </source>
</evidence>
<organism evidence="13 14">
    <name type="scientific">Pseudoduganella ginsengisoli</name>
    <dbReference type="NCBI Taxonomy" id="1462440"/>
    <lineage>
        <taxon>Bacteria</taxon>
        <taxon>Pseudomonadati</taxon>
        <taxon>Pseudomonadota</taxon>
        <taxon>Betaproteobacteria</taxon>
        <taxon>Burkholderiales</taxon>
        <taxon>Oxalobacteraceae</taxon>
        <taxon>Telluria group</taxon>
        <taxon>Pseudoduganella</taxon>
    </lineage>
</organism>
<accession>A0A6L6Q1N8</accession>
<evidence type="ECO:0000256" key="8">
    <source>
        <dbReference type="ARBA" id="ARBA00023114"/>
    </source>
</evidence>
<dbReference type="InterPro" id="IPR050298">
    <property type="entry name" value="Gram-neg_bact_OMP"/>
</dbReference>
<feature type="chain" id="PRO_5026692995" evidence="11">
    <location>
        <begin position="20"/>
        <end position="370"/>
    </location>
</feature>
<dbReference type="Pfam" id="PF13609">
    <property type="entry name" value="Porin_4"/>
    <property type="match status" value="1"/>
</dbReference>
<keyword evidence="3" id="KW-0813">Transport</keyword>
<dbReference type="Gene3D" id="2.40.160.10">
    <property type="entry name" value="Porin"/>
    <property type="match status" value="1"/>
</dbReference>
<keyword evidence="8" id="KW-0626">Porin</keyword>
<evidence type="ECO:0000256" key="6">
    <source>
        <dbReference type="ARBA" id="ARBA00022729"/>
    </source>
</evidence>
<dbReference type="InterPro" id="IPR002299">
    <property type="entry name" value="Porin_Neis"/>
</dbReference>
<comment type="subunit">
    <text evidence="2">Homotrimer.</text>
</comment>
<dbReference type="GO" id="GO:0009279">
    <property type="term" value="C:cell outer membrane"/>
    <property type="evidence" value="ECO:0007669"/>
    <property type="project" value="UniProtKB-SubCell"/>
</dbReference>
<evidence type="ECO:0000256" key="1">
    <source>
        <dbReference type="ARBA" id="ARBA00004571"/>
    </source>
</evidence>
<keyword evidence="14" id="KW-1185">Reference proteome</keyword>
<feature type="domain" description="Porin" evidence="12">
    <location>
        <begin position="7"/>
        <end position="344"/>
    </location>
</feature>
<dbReference type="PANTHER" id="PTHR34501">
    <property type="entry name" value="PROTEIN YDDL-RELATED"/>
    <property type="match status" value="1"/>
</dbReference>
<keyword evidence="9" id="KW-0472">Membrane</keyword>
<evidence type="ECO:0000256" key="7">
    <source>
        <dbReference type="ARBA" id="ARBA00023065"/>
    </source>
</evidence>
<protein>
    <submittedName>
        <fullName evidence="13">Porin</fullName>
    </submittedName>
</protein>
<dbReference type="GO" id="GO:0006811">
    <property type="term" value="P:monoatomic ion transport"/>
    <property type="evidence" value="ECO:0007669"/>
    <property type="project" value="UniProtKB-KW"/>
</dbReference>
<dbReference type="InterPro" id="IPR033900">
    <property type="entry name" value="Gram_neg_porin_domain"/>
</dbReference>
<evidence type="ECO:0000256" key="3">
    <source>
        <dbReference type="ARBA" id="ARBA00022448"/>
    </source>
</evidence>
<dbReference type="Proteomes" id="UP000484015">
    <property type="component" value="Unassembled WGS sequence"/>
</dbReference>
<evidence type="ECO:0000313" key="14">
    <source>
        <dbReference type="Proteomes" id="UP000484015"/>
    </source>
</evidence>
<sequence length="370" mass="39361">MKKSLVALALLGAFSAAHAQSSVTIYGTLDAGFAKTTNTTPGVSSPTTIGKRDNNKLGFRGQEDLGSGLKALFQLEIRFEPDTGTIEGVTRPLFQGQSRVGLQGDFGTVRLGRGLTALQESTVAYEPWSGLPNVAGYQTDLQVGGYRTSLAGSGSDPLGLAGNSGNRFANGLFYNTPVYNGFQLNVTWGTKENNGGPGAAIVGRGTAAAPQYAVGAMGSAYPYSVSATFTEPGSAPRYSVMLATERNATEVKLWQIAGYVRPMPALKLMATYNKQDLEHIIAAGKPNADMDSWVLGLNYTMGPGKLLLGYGQKNPDLVAKTKQASIGYEYSLSPRTYVYLDLSNKKLPTTATSTVEITQNHYSMGIHHNF</sequence>
<keyword evidence="10" id="KW-0998">Cell outer membrane</keyword>
<evidence type="ECO:0000256" key="2">
    <source>
        <dbReference type="ARBA" id="ARBA00011233"/>
    </source>
</evidence>
<dbReference type="GO" id="GO:0046930">
    <property type="term" value="C:pore complex"/>
    <property type="evidence" value="ECO:0007669"/>
    <property type="project" value="UniProtKB-KW"/>
</dbReference>
<keyword evidence="6 11" id="KW-0732">Signal</keyword>
<evidence type="ECO:0000256" key="5">
    <source>
        <dbReference type="ARBA" id="ARBA00022692"/>
    </source>
</evidence>
<comment type="caution">
    <text evidence="13">The sequence shown here is derived from an EMBL/GenBank/DDBJ whole genome shotgun (WGS) entry which is preliminary data.</text>
</comment>
<dbReference type="PANTHER" id="PTHR34501:SF9">
    <property type="entry name" value="MAJOR OUTER MEMBRANE PROTEIN P.IA"/>
    <property type="match status" value="1"/>
</dbReference>
<dbReference type="PRINTS" id="PR00184">
    <property type="entry name" value="NEISSPPORIN"/>
</dbReference>
<keyword evidence="4" id="KW-1134">Transmembrane beta strand</keyword>
<dbReference type="CDD" id="cd00342">
    <property type="entry name" value="gram_neg_porins"/>
    <property type="match status" value="1"/>
</dbReference>
<keyword evidence="5" id="KW-0812">Transmembrane</keyword>
<reference evidence="13 14" key="1">
    <citation type="submission" date="2019-11" db="EMBL/GenBank/DDBJ databases">
        <title>Type strains purchased from KCTC, JCM and DSMZ.</title>
        <authorList>
            <person name="Lu H."/>
        </authorList>
    </citation>
    <scope>NUCLEOTIDE SEQUENCE [LARGE SCALE GENOMIC DNA]</scope>
    <source>
        <strain evidence="13 14">KCTC 42409</strain>
    </source>
</reference>
<evidence type="ECO:0000256" key="11">
    <source>
        <dbReference type="SAM" id="SignalP"/>
    </source>
</evidence>
<keyword evidence="7" id="KW-0406">Ion transport</keyword>
<dbReference type="EMBL" id="WNLA01000010">
    <property type="protein sequence ID" value="MTW03550.1"/>
    <property type="molecule type" value="Genomic_DNA"/>
</dbReference>